<dbReference type="InterPro" id="IPR036137">
    <property type="entry name" value="Focal_adhe_kin_target_dom_sf"/>
</dbReference>
<feature type="compositionally biased region" description="Basic and acidic residues" evidence="16">
    <location>
        <begin position="860"/>
        <end position="871"/>
    </location>
</feature>
<keyword evidence="13" id="KW-0472">Membrane</keyword>
<dbReference type="InterPro" id="IPR019748">
    <property type="entry name" value="FERM_central"/>
</dbReference>
<dbReference type="PROSITE" id="PS00109">
    <property type="entry name" value="PROTEIN_KINASE_TYR"/>
    <property type="match status" value="1"/>
</dbReference>
<keyword evidence="9 15" id="KW-0547">Nucleotide-binding</keyword>
<dbReference type="InterPro" id="IPR020635">
    <property type="entry name" value="Tyr_kinase_cat_dom"/>
</dbReference>
<accession>A0ABN8LFU4</accession>
<feature type="region of interest" description="Disordered" evidence="16">
    <location>
        <begin position="953"/>
        <end position="986"/>
    </location>
</feature>
<dbReference type="PANTHER" id="PTHR46221">
    <property type="entry name" value="FERM AND PDZ DOMAIN-CONTAINING PROTEIN FAMILY MEMBER"/>
    <property type="match status" value="1"/>
</dbReference>
<dbReference type="SUPFAM" id="SSF56112">
    <property type="entry name" value="Protein kinase-like (PK-like)"/>
    <property type="match status" value="1"/>
</dbReference>
<feature type="compositionally biased region" description="Polar residues" evidence="16">
    <location>
        <begin position="368"/>
        <end position="386"/>
    </location>
</feature>
<dbReference type="Pfam" id="PF18038">
    <property type="entry name" value="FERM_N_2"/>
    <property type="match status" value="1"/>
</dbReference>
<dbReference type="SMART" id="SM00219">
    <property type="entry name" value="TyrKc"/>
    <property type="match status" value="1"/>
</dbReference>
<evidence type="ECO:0000256" key="1">
    <source>
        <dbReference type="ARBA" id="ARBA00004246"/>
    </source>
</evidence>
<dbReference type="CDD" id="cd05056">
    <property type="entry name" value="PTKc_FAK"/>
    <property type="match status" value="1"/>
</dbReference>
<dbReference type="InterPro" id="IPR019749">
    <property type="entry name" value="Band_41_domain"/>
</dbReference>
<comment type="caution">
    <text evidence="19">The sequence shown here is derived from an EMBL/GenBank/DDBJ whole genome shotgun (WGS) entry which is preliminary data.</text>
</comment>
<dbReference type="InterPro" id="IPR000719">
    <property type="entry name" value="Prot_kinase_dom"/>
</dbReference>
<dbReference type="InterPro" id="IPR049385">
    <property type="entry name" value="FAK1-like_FERM_C"/>
</dbReference>
<feature type="compositionally biased region" description="Polar residues" evidence="16">
    <location>
        <begin position="837"/>
        <end position="847"/>
    </location>
</feature>
<feature type="region of interest" description="Disordered" evidence="16">
    <location>
        <begin position="722"/>
        <end position="803"/>
    </location>
</feature>
<comment type="subcellular location">
    <subcellularLocation>
        <location evidence="1">Cell junction</location>
        <location evidence="1">Focal adhesion</location>
    </subcellularLocation>
    <subcellularLocation>
        <location evidence="3">Cell membrane</location>
        <topology evidence="3">Peripheral membrane protein</topology>
        <orientation evidence="3">Cytoplasmic side</orientation>
    </subcellularLocation>
    <subcellularLocation>
        <location evidence="2">Cell projection</location>
    </subcellularLocation>
    <subcellularLocation>
        <location evidence="4">Cytoplasm</location>
    </subcellularLocation>
</comment>
<feature type="region of interest" description="Disordered" evidence="16">
    <location>
        <begin position="821"/>
        <end position="871"/>
    </location>
</feature>
<dbReference type="SUPFAM" id="SSF54236">
    <property type="entry name" value="Ubiquitin-like"/>
    <property type="match status" value="1"/>
</dbReference>
<dbReference type="Pfam" id="PF00373">
    <property type="entry name" value="FERM_M"/>
    <property type="match status" value="1"/>
</dbReference>
<evidence type="ECO:0000313" key="20">
    <source>
        <dbReference type="Proteomes" id="UP001159427"/>
    </source>
</evidence>
<dbReference type="Gene3D" id="1.20.120.330">
    <property type="entry name" value="Nucleotidyltransferases domain 2"/>
    <property type="match status" value="1"/>
</dbReference>
<dbReference type="InterPro" id="IPR011993">
    <property type="entry name" value="PH-like_dom_sf"/>
</dbReference>
<dbReference type="Gene3D" id="1.10.510.10">
    <property type="entry name" value="Transferase(Phosphotransferase) domain 1"/>
    <property type="match status" value="1"/>
</dbReference>
<dbReference type="InterPro" id="IPR000299">
    <property type="entry name" value="FERM_domain"/>
</dbReference>
<evidence type="ECO:0000256" key="6">
    <source>
        <dbReference type="ARBA" id="ARBA00022490"/>
    </source>
</evidence>
<keyword evidence="20" id="KW-1185">Reference proteome</keyword>
<dbReference type="InterPro" id="IPR017441">
    <property type="entry name" value="Protein_kinase_ATP_BS"/>
</dbReference>
<evidence type="ECO:0000256" key="10">
    <source>
        <dbReference type="ARBA" id="ARBA00022777"/>
    </source>
</evidence>
<feature type="region of interest" description="Disordered" evidence="16">
    <location>
        <begin position="362"/>
        <end position="386"/>
    </location>
</feature>
<organism evidence="19 20">
    <name type="scientific">Porites evermanni</name>
    <dbReference type="NCBI Taxonomy" id="104178"/>
    <lineage>
        <taxon>Eukaryota</taxon>
        <taxon>Metazoa</taxon>
        <taxon>Cnidaria</taxon>
        <taxon>Anthozoa</taxon>
        <taxon>Hexacorallia</taxon>
        <taxon>Scleractinia</taxon>
        <taxon>Fungiina</taxon>
        <taxon>Poritidae</taxon>
        <taxon>Porites</taxon>
    </lineage>
</organism>
<evidence type="ECO:0008006" key="21">
    <source>
        <dbReference type="Google" id="ProtNLM"/>
    </source>
</evidence>
<dbReference type="PANTHER" id="PTHR46221:SF9">
    <property type="entry name" value="NON-SPECIFIC PROTEIN-TYROSINE KINASE"/>
    <property type="match status" value="1"/>
</dbReference>
<keyword evidence="7" id="KW-0597">Phosphoprotein</keyword>
<evidence type="ECO:0000259" key="17">
    <source>
        <dbReference type="PROSITE" id="PS50011"/>
    </source>
</evidence>
<evidence type="ECO:0000256" key="8">
    <source>
        <dbReference type="ARBA" id="ARBA00022679"/>
    </source>
</evidence>
<dbReference type="Gene3D" id="3.30.200.20">
    <property type="entry name" value="Phosphorylase Kinase, domain 1"/>
    <property type="match status" value="1"/>
</dbReference>
<dbReference type="CDD" id="cd14473">
    <property type="entry name" value="FERM_B-lobe"/>
    <property type="match status" value="1"/>
</dbReference>
<keyword evidence="5" id="KW-1003">Cell membrane</keyword>
<feature type="domain" description="FERM" evidence="18">
    <location>
        <begin position="23"/>
        <end position="346"/>
    </location>
</feature>
<evidence type="ECO:0000256" key="16">
    <source>
        <dbReference type="SAM" id="MobiDB-lite"/>
    </source>
</evidence>
<dbReference type="CDD" id="cd13190">
    <property type="entry name" value="FERM_C_FAK1"/>
    <property type="match status" value="1"/>
</dbReference>
<dbReference type="Pfam" id="PF07714">
    <property type="entry name" value="PK_Tyr_Ser-Thr"/>
    <property type="match status" value="1"/>
</dbReference>
<dbReference type="InterPro" id="IPR041784">
    <property type="entry name" value="FAK1/PYK2_FERM_C"/>
</dbReference>
<dbReference type="PROSITE" id="PS50011">
    <property type="entry name" value="PROTEIN_KINASE_DOM"/>
    <property type="match status" value="1"/>
</dbReference>
<evidence type="ECO:0000256" key="3">
    <source>
        <dbReference type="ARBA" id="ARBA00004413"/>
    </source>
</evidence>
<reference evidence="19 20" key="1">
    <citation type="submission" date="2022-05" db="EMBL/GenBank/DDBJ databases">
        <authorList>
            <consortium name="Genoscope - CEA"/>
            <person name="William W."/>
        </authorList>
    </citation>
    <scope>NUCLEOTIDE SEQUENCE [LARGE SCALE GENOMIC DNA]</scope>
</reference>
<feature type="domain" description="Protein kinase" evidence="17">
    <location>
        <begin position="444"/>
        <end position="704"/>
    </location>
</feature>
<evidence type="ECO:0000256" key="4">
    <source>
        <dbReference type="ARBA" id="ARBA00004496"/>
    </source>
</evidence>
<feature type="binding site" evidence="15">
    <location>
        <position position="476"/>
    </location>
    <ligand>
        <name>ATP</name>
        <dbReference type="ChEBI" id="CHEBI:30616"/>
    </ligand>
</feature>
<feature type="region of interest" description="Disordered" evidence="16">
    <location>
        <begin position="908"/>
        <end position="941"/>
    </location>
</feature>
<dbReference type="SUPFAM" id="SSF47031">
    <property type="entry name" value="Second domain of FERM"/>
    <property type="match status" value="1"/>
</dbReference>
<dbReference type="SUPFAM" id="SSF50729">
    <property type="entry name" value="PH domain-like"/>
    <property type="match status" value="1"/>
</dbReference>
<dbReference type="PROSITE" id="PS00107">
    <property type="entry name" value="PROTEIN_KINASE_ATP"/>
    <property type="match status" value="1"/>
</dbReference>
<evidence type="ECO:0000256" key="12">
    <source>
        <dbReference type="ARBA" id="ARBA00022949"/>
    </source>
</evidence>
<dbReference type="Gene3D" id="3.10.20.90">
    <property type="entry name" value="Phosphatidylinositol 3-kinase Catalytic Subunit, Chain A, domain 1"/>
    <property type="match status" value="1"/>
</dbReference>
<dbReference type="InterPro" id="IPR029071">
    <property type="entry name" value="Ubiquitin-like_domsf"/>
</dbReference>
<dbReference type="Proteomes" id="UP001159427">
    <property type="component" value="Unassembled WGS sequence"/>
</dbReference>
<keyword evidence="8" id="KW-0808">Transferase</keyword>
<dbReference type="Gene3D" id="1.20.80.10">
    <property type="match status" value="1"/>
</dbReference>
<dbReference type="PRINTS" id="PR00109">
    <property type="entry name" value="TYRKINASE"/>
</dbReference>
<feature type="compositionally biased region" description="Polar residues" evidence="16">
    <location>
        <begin position="750"/>
        <end position="765"/>
    </location>
</feature>
<keyword evidence="14" id="KW-0966">Cell projection</keyword>
<dbReference type="InterPro" id="IPR005189">
    <property type="entry name" value="Focal_adhesion_kin_target_dom"/>
</dbReference>
<evidence type="ECO:0000256" key="5">
    <source>
        <dbReference type="ARBA" id="ARBA00022475"/>
    </source>
</evidence>
<keyword evidence="12" id="KW-0965">Cell junction</keyword>
<dbReference type="SMART" id="SM00295">
    <property type="entry name" value="B41"/>
    <property type="match status" value="1"/>
</dbReference>
<feature type="compositionally biased region" description="Low complexity" evidence="16">
    <location>
        <begin position="919"/>
        <end position="938"/>
    </location>
</feature>
<evidence type="ECO:0000256" key="2">
    <source>
        <dbReference type="ARBA" id="ARBA00004316"/>
    </source>
</evidence>
<keyword evidence="6" id="KW-0963">Cytoplasm</keyword>
<evidence type="ECO:0000259" key="18">
    <source>
        <dbReference type="PROSITE" id="PS50057"/>
    </source>
</evidence>
<evidence type="ECO:0000256" key="7">
    <source>
        <dbReference type="ARBA" id="ARBA00022553"/>
    </source>
</evidence>
<sequence>MSRNSNKRNSSNRGSTGSDIARSTLKVFLSNGDSRSVKCGEATDIKGIVHLVIGSLGADPITTGDYYGIKLEHVNTNESFWLNSKVTMGEVRSKHEALYPADEWKYQLRVRYFPKDLKELYTRDKVTFFYLYDQVKNDYLQHNSEKADEDTAFRLGVLEMRRYFKDMPQIALDKKSNFEYIEKEVGLTKFIPKDVLENMKSKVLRKTIHGYFKQYAALSEVECCYTFFEILSKLHRFDLESFRCSLGTGWTIVVDVVIGPQDGICYRAERGSLITHMADFHQVTSISITRIPLITSPVQTDKQKAIVSLKVLGAAEPLVFTTFSVAKAEEMADLIDGYFMLFSGKKQSLVFKKLDIERSLPSIPSPASPQSERQNSPPIFSPTLKQNTSTLGSISFTERKNSVGSSPVQKKNGEFDDYAEIVDEEPDYAHPMAAKDYEIPKNRLRLETIIGQGQFGDVHRGTYNSLDDPNLQVAIKSCKNPESREKFLEEAYTMKQFDHPHIIKLIGVCMDEEFYIVMELAAYGEMRSYLQKNRHSINLETLLSYIFQLSTAMSYLESKNFVHRDIAARNVLVCTPKCVKLADFGLSRWVDEQAYYKASKGKLPIKWMAPESINFRRFTIASDIWMFGVCMWEILMYGIKPFQGVKNNEVIGKIENGERLPLPPNCPPALYHLMTECWSYEPSKRPTFQDLKTRLSVIVQEERFQQDEKVRRETRRIQALSMGAISDAAAPPKPSRPGVQPSFVHIPGISAQSSAAPTFDSSGGVTSPRGAVQSPQYPGDPMSPFSPKSPNSPNSPSRTLPRNFKSYHEASGINALMEQPSRYSMGGSHTLPKNYKSPVTSPLGSPTKTRDPLIDLPSEAELKRREEEERAQMELEERERFHARLRLQRLESEADSKWLQQEELNIQLPFSPPPVQQSPKTPRTPKTPTTPKTPKTPTLLSLEDNVSIAVESYNPRGSGSFIEQRQPPAAKEYHSTALEPPSHQAATIADTSLATEREDDPKEDRSSDSVFVNTTHVVQSVIGLNNGLPFARSEDYPAFVKTIGLSLRDLLARVDDEIHQLDPSSHKEVEMAHKVLSSDMAELINAMKMAQKYSTTTLDQEYRRGMLSAAHVLAVDAKHLFDVVDAARKQSSKMSSTV</sequence>
<dbReference type="InterPro" id="IPR041390">
    <property type="entry name" value="FADK_N"/>
</dbReference>
<dbReference type="InterPro" id="IPR008266">
    <property type="entry name" value="Tyr_kinase_AS"/>
</dbReference>
<dbReference type="InterPro" id="IPR001245">
    <property type="entry name" value="Ser-Thr/Tyr_kinase_cat_dom"/>
</dbReference>
<dbReference type="InterPro" id="IPR035963">
    <property type="entry name" value="FERM_2"/>
</dbReference>
<evidence type="ECO:0000256" key="13">
    <source>
        <dbReference type="ARBA" id="ARBA00023136"/>
    </source>
</evidence>
<dbReference type="SUPFAM" id="SSF68993">
    <property type="entry name" value="FAT domain of focal adhesion kinase"/>
    <property type="match status" value="1"/>
</dbReference>
<evidence type="ECO:0000313" key="19">
    <source>
        <dbReference type="EMBL" id="CAH3015960.1"/>
    </source>
</evidence>
<dbReference type="InterPro" id="IPR011009">
    <property type="entry name" value="Kinase-like_dom_sf"/>
</dbReference>
<gene>
    <name evidence="19" type="ORF">PEVE_00023991</name>
</gene>
<dbReference type="PROSITE" id="PS50057">
    <property type="entry name" value="FERM_3"/>
    <property type="match status" value="1"/>
</dbReference>
<evidence type="ECO:0000256" key="14">
    <source>
        <dbReference type="ARBA" id="ARBA00023273"/>
    </source>
</evidence>
<feature type="compositionally biased region" description="Low complexity" evidence="16">
    <location>
        <begin position="782"/>
        <end position="797"/>
    </location>
</feature>
<keyword evidence="10" id="KW-0418">Kinase</keyword>
<proteinExistence type="predicted"/>
<dbReference type="InterPro" id="IPR014352">
    <property type="entry name" value="FERM/acyl-CoA-bd_prot_sf"/>
</dbReference>
<dbReference type="Pfam" id="PF03623">
    <property type="entry name" value="Focal_AT"/>
    <property type="match status" value="1"/>
</dbReference>
<dbReference type="EMBL" id="CALNXI010000032">
    <property type="protein sequence ID" value="CAH3015960.1"/>
    <property type="molecule type" value="Genomic_DNA"/>
</dbReference>
<keyword evidence="11 15" id="KW-0067">ATP-binding</keyword>
<dbReference type="Pfam" id="PF21477">
    <property type="entry name" value="FERM_C_FAK1"/>
    <property type="match status" value="1"/>
</dbReference>
<evidence type="ECO:0000256" key="9">
    <source>
        <dbReference type="ARBA" id="ARBA00022741"/>
    </source>
</evidence>
<name>A0ABN8LFU4_9CNID</name>
<evidence type="ECO:0000256" key="15">
    <source>
        <dbReference type="PROSITE-ProRule" id="PRU10141"/>
    </source>
</evidence>
<evidence type="ECO:0000256" key="11">
    <source>
        <dbReference type="ARBA" id="ARBA00022840"/>
    </source>
</evidence>
<dbReference type="Gene3D" id="2.30.29.30">
    <property type="entry name" value="Pleckstrin-homology domain (PH domain)/Phosphotyrosine-binding domain (PTB)"/>
    <property type="match status" value="1"/>
</dbReference>
<protein>
    <recommendedName>
        <fullName evidence="21">Focal adhesion kinase</fullName>
    </recommendedName>
</protein>